<comment type="caution">
    <text evidence="1">The sequence shown here is derived from an EMBL/GenBank/DDBJ whole genome shotgun (WGS) entry which is preliminary data.</text>
</comment>
<proteinExistence type="predicted"/>
<dbReference type="Proteomes" id="UP000265566">
    <property type="component" value="Chromosome 1"/>
</dbReference>
<organism evidence="1">
    <name type="scientific">Medicago truncatula</name>
    <name type="common">Barrel medic</name>
    <name type="synonym">Medicago tribuloides</name>
    <dbReference type="NCBI Taxonomy" id="3880"/>
    <lineage>
        <taxon>Eukaryota</taxon>
        <taxon>Viridiplantae</taxon>
        <taxon>Streptophyta</taxon>
        <taxon>Embryophyta</taxon>
        <taxon>Tracheophyta</taxon>
        <taxon>Spermatophyta</taxon>
        <taxon>Magnoliopsida</taxon>
        <taxon>eudicotyledons</taxon>
        <taxon>Gunneridae</taxon>
        <taxon>Pentapetalae</taxon>
        <taxon>rosids</taxon>
        <taxon>fabids</taxon>
        <taxon>Fabales</taxon>
        <taxon>Fabaceae</taxon>
        <taxon>Papilionoideae</taxon>
        <taxon>50 kb inversion clade</taxon>
        <taxon>NPAAA clade</taxon>
        <taxon>Hologalegina</taxon>
        <taxon>IRL clade</taxon>
        <taxon>Trifolieae</taxon>
        <taxon>Medicago</taxon>
    </lineage>
</organism>
<protein>
    <submittedName>
        <fullName evidence="1">Uncharacterized protein</fullName>
    </submittedName>
</protein>
<reference evidence="1" key="1">
    <citation type="journal article" date="2018" name="Nat. Plants">
        <title>Whole-genome landscape of Medicago truncatula symbiotic genes.</title>
        <authorList>
            <person name="Pecrix Y."/>
            <person name="Gamas P."/>
            <person name="Carrere S."/>
        </authorList>
    </citation>
    <scope>NUCLEOTIDE SEQUENCE</scope>
    <source>
        <tissue evidence="1">Leaves</tissue>
    </source>
</reference>
<dbReference type="AlphaFoldDB" id="A0A396JSS5"/>
<gene>
    <name evidence="1" type="ORF">MtrunA17_Chr1g0175691</name>
</gene>
<accession>A0A396JSS5</accession>
<dbReference type="EMBL" id="PSQE01000001">
    <property type="protein sequence ID" value="RHN79288.1"/>
    <property type="molecule type" value="Genomic_DNA"/>
</dbReference>
<name>A0A396JSS5_MEDTR</name>
<dbReference type="Gramene" id="rna3058">
    <property type="protein sequence ID" value="RHN79288.1"/>
    <property type="gene ID" value="gene3058"/>
</dbReference>
<evidence type="ECO:0000313" key="1">
    <source>
        <dbReference type="EMBL" id="RHN79288.1"/>
    </source>
</evidence>
<sequence>MKSHIPKPNTDRILWNMRSLHPLSVFSTTVAFPNLHLKSINSITQSSNTKLFIKTKIIKHLPVFIRHISVC</sequence>